<keyword evidence="1" id="KW-0732">Signal</keyword>
<feature type="chain" id="PRO_5007826219" description="Aspartyl protease" evidence="1">
    <location>
        <begin position="19"/>
        <end position="419"/>
    </location>
</feature>
<evidence type="ECO:0000313" key="2">
    <source>
        <dbReference type="EMBL" id="KZE79699.1"/>
    </source>
</evidence>
<dbReference type="Proteomes" id="UP000076630">
    <property type="component" value="Unassembled WGS sequence"/>
</dbReference>
<dbReference type="CDD" id="cd05483">
    <property type="entry name" value="retropepsin_like_bacteria"/>
    <property type="match status" value="1"/>
</dbReference>
<dbReference type="Pfam" id="PF13650">
    <property type="entry name" value="Asp_protease_2"/>
    <property type="match status" value="1"/>
</dbReference>
<dbReference type="Gene3D" id="2.40.70.10">
    <property type="entry name" value="Acid Proteases"/>
    <property type="match status" value="2"/>
</dbReference>
<dbReference type="AlphaFoldDB" id="A0A161S4T9"/>
<dbReference type="EMBL" id="LQNU01000059">
    <property type="protein sequence ID" value="KZE79699.1"/>
    <property type="molecule type" value="Genomic_DNA"/>
</dbReference>
<reference evidence="2 3" key="1">
    <citation type="submission" date="2016-01" db="EMBL/GenBank/DDBJ databases">
        <title>Whole genome sequencing of Myroides marinus L41.</title>
        <authorList>
            <person name="Hong K.W."/>
        </authorList>
    </citation>
    <scope>NUCLEOTIDE SEQUENCE [LARGE SCALE GENOMIC DNA]</scope>
    <source>
        <strain evidence="2 3">L41</strain>
    </source>
</reference>
<name>A0A161S4T9_9FLAO</name>
<keyword evidence="3" id="KW-1185">Reference proteome</keyword>
<evidence type="ECO:0008006" key="4">
    <source>
        <dbReference type="Google" id="ProtNLM"/>
    </source>
</evidence>
<dbReference type="SUPFAM" id="SSF50630">
    <property type="entry name" value="Acid proteases"/>
    <property type="match status" value="1"/>
</dbReference>
<sequence length="419" mass="47595">MKKSLLFLSTLVSTSLFAQIKLNPELNTLAQNHQYTQLFEKNKTNKATDKYYFDALYYSSLNQPKQSNDLLKQLAVKDKEFLKNVEYWKLVNENSVKTFDFNQAYKASKYLVDNFKNELTDTEYEDEQNNLRIWNAIKSKPVQRIQSFTSIILPVQKDFANLTNVDVTANNITTNFVFDTGAGLNCITASLAKQMGFQIIESETIKAKSFTGTANEIKIAIAPKLTLGELIVENTIFLVFPDNAFTFAEGLYIINGIIGFPVAKELGTITFETDKLTFSKNIPSTKEPKNLFFESLRPIVMLEYRGKNLPFNLDTGAQNSMFSKPLFDLFSKDITAKATKTINTTSGAGAQQKTIELYQLENQTFKLNNQSLNLPKMLIDSENVDVYGAYNYGNIGQDILSQYKKVIISFEHNYLKLEQ</sequence>
<dbReference type="InterPro" id="IPR021109">
    <property type="entry name" value="Peptidase_aspartic_dom_sf"/>
</dbReference>
<organism evidence="2 3">
    <name type="scientific">Myroides marinus</name>
    <dbReference type="NCBI Taxonomy" id="703342"/>
    <lineage>
        <taxon>Bacteria</taxon>
        <taxon>Pseudomonadati</taxon>
        <taxon>Bacteroidota</taxon>
        <taxon>Flavobacteriia</taxon>
        <taxon>Flavobacteriales</taxon>
        <taxon>Flavobacteriaceae</taxon>
        <taxon>Myroides</taxon>
    </lineage>
</organism>
<gene>
    <name evidence="2" type="ORF">AV926_10985</name>
</gene>
<protein>
    <recommendedName>
        <fullName evidence="4">Aspartyl protease</fullName>
    </recommendedName>
</protein>
<dbReference type="InterPro" id="IPR034122">
    <property type="entry name" value="Retropepsin-like_bacterial"/>
</dbReference>
<dbReference type="OrthoDB" id="622881at2"/>
<evidence type="ECO:0000256" key="1">
    <source>
        <dbReference type="SAM" id="SignalP"/>
    </source>
</evidence>
<proteinExistence type="predicted"/>
<feature type="signal peptide" evidence="1">
    <location>
        <begin position="1"/>
        <end position="18"/>
    </location>
</feature>
<comment type="caution">
    <text evidence="2">The sequence shown here is derived from an EMBL/GenBank/DDBJ whole genome shotgun (WGS) entry which is preliminary data.</text>
</comment>
<accession>A0A161S4T9</accession>
<evidence type="ECO:0000313" key="3">
    <source>
        <dbReference type="Proteomes" id="UP000076630"/>
    </source>
</evidence>
<dbReference type="RefSeq" id="WP_038988141.1">
    <property type="nucleotide sequence ID" value="NZ_JWJO01000079.1"/>
</dbReference>